<gene>
    <name evidence="12" type="ORF">C8Q71DRAFT_50242</name>
</gene>
<keyword evidence="5" id="KW-0949">S-adenosyl-L-methionine</keyword>
<keyword evidence="13" id="KW-1185">Reference proteome</keyword>
<protein>
    <submittedName>
        <fullName evidence="12">SET domain-containing protein</fullName>
    </submittedName>
</protein>
<dbReference type="RefSeq" id="XP_047778853.1">
    <property type="nucleotide sequence ID" value="XM_047918974.1"/>
</dbReference>
<reference evidence="12 13" key="1">
    <citation type="journal article" date="2021" name="Environ. Microbiol.">
        <title>Gene family expansions and transcriptome signatures uncover fungal adaptations to wood decay.</title>
        <authorList>
            <person name="Hage H."/>
            <person name="Miyauchi S."/>
            <person name="Viragh M."/>
            <person name="Drula E."/>
            <person name="Min B."/>
            <person name="Chaduli D."/>
            <person name="Navarro D."/>
            <person name="Favel A."/>
            <person name="Norest M."/>
            <person name="Lesage-Meessen L."/>
            <person name="Balint B."/>
            <person name="Merenyi Z."/>
            <person name="de Eugenio L."/>
            <person name="Morin E."/>
            <person name="Martinez A.T."/>
            <person name="Baldrian P."/>
            <person name="Stursova M."/>
            <person name="Martinez M.J."/>
            <person name="Novotny C."/>
            <person name="Magnuson J.K."/>
            <person name="Spatafora J.W."/>
            <person name="Maurice S."/>
            <person name="Pangilinan J."/>
            <person name="Andreopoulos W."/>
            <person name="LaButti K."/>
            <person name="Hundley H."/>
            <person name="Na H."/>
            <person name="Kuo A."/>
            <person name="Barry K."/>
            <person name="Lipzen A."/>
            <person name="Henrissat B."/>
            <person name="Riley R."/>
            <person name="Ahrendt S."/>
            <person name="Nagy L.G."/>
            <person name="Grigoriev I.V."/>
            <person name="Martin F."/>
            <person name="Rosso M.N."/>
        </authorList>
    </citation>
    <scope>NUCLEOTIDE SEQUENCE [LARGE SCALE GENOMIC DNA]</scope>
    <source>
        <strain evidence="12 13">CIRM-BRFM 1785</strain>
    </source>
</reference>
<keyword evidence="3" id="KW-0489">Methyltransferase</keyword>
<comment type="subcellular location">
    <subcellularLocation>
        <location evidence="1">Chromosome</location>
    </subcellularLocation>
</comment>
<evidence type="ECO:0000313" key="13">
    <source>
        <dbReference type="Proteomes" id="UP000814176"/>
    </source>
</evidence>
<dbReference type="InterPro" id="IPR050973">
    <property type="entry name" value="H3K9_Histone-Lys_N-MTase"/>
</dbReference>
<keyword evidence="4" id="KW-0808">Transferase</keyword>
<dbReference type="SMART" id="SM00317">
    <property type="entry name" value="SET"/>
    <property type="match status" value="1"/>
</dbReference>
<evidence type="ECO:0000259" key="11">
    <source>
        <dbReference type="PROSITE" id="PS50868"/>
    </source>
</evidence>
<evidence type="ECO:0000256" key="3">
    <source>
        <dbReference type="ARBA" id="ARBA00022603"/>
    </source>
</evidence>
<accession>A0ABQ8KG23</accession>
<dbReference type="GeneID" id="71999706"/>
<evidence type="ECO:0000256" key="5">
    <source>
        <dbReference type="ARBA" id="ARBA00022691"/>
    </source>
</evidence>
<evidence type="ECO:0000256" key="8">
    <source>
        <dbReference type="SAM" id="MobiDB-lite"/>
    </source>
</evidence>
<dbReference type="Gene3D" id="2.170.270.10">
    <property type="entry name" value="SET domain"/>
    <property type="match status" value="1"/>
</dbReference>
<dbReference type="InterPro" id="IPR046341">
    <property type="entry name" value="SET_dom_sf"/>
</dbReference>
<organism evidence="12 13">
    <name type="scientific">Rhodofomes roseus</name>
    <dbReference type="NCBI Taxonomy" id="34475"/>
    <lineage>
        <taxon>Eukaryota</taxon>
        <taxon>Fungi</taxon>
        <taxon>Dikarya</taxon>
        <taxon>Basidiomycota</taxon>
        <taxon>Agaricomycotina</taxon>
        <taxon>Agaricomycetes</taxon>
        <taxon>Polyporales</taxon>
        <taxon>Rhodofomes</taxon>
    </lineage>
</organism>
<name>A0ABQ8KG23_9APHY</name>
<dbReference type="Proteomes" id="UP000814176">
    <property type="component" value="Unassembled WGS sequence"/>
</dbReference>
<dbReference type="SUPFAM" id="SSF82199">
    <property type="entry name" value="SET domain"/>
    <property type="match status" value="1"/>
</dbReference>
<evidence type="ECO:0000259" key="9">
    <source>
        <dbReference type="PROSITE" id="PS50280"/>
    </source>
</evidence>
<evidence type="ECO:0000313" key="12">
    <source>
        <dbReference type="EMBL" id="KAH9836615.1"/>
    </source>
</evidence>
<dbReference type="InterPro" id="IPR003616">
    <property type="entry name" value="Post-SET_dom"/>
</dbReference>
<dbReference type="PROSITE" id="PS50280">
    <property type="entry name" value="SET"/>
    <property type="match status" value="1"/>
</dbReference>
<evidence type="ECO:0000259" key="10">
    <source>
        <dbReference type="PROSITE" id="PS50867"/>
    </source>
</evidence>
<feature type="region of interest" description="Disordered" evidence="8">
    <location>
        <begin position="164"/>
        <end position="185"/>
    </location>
</feature>
<keyword evidence="7" id="KW-0862">Zinc</keyword>
<dbReference type="PROSITE" id="PS50867">
    <property type="entry name" value="PRE_SET"/>
    <property type="match status" value="1"/>
</dbReference>
<dbReference type="Pfam" id="PF00856">
    <property type="entry name" value="SET"/>
    <property type="match status" value="1"/>
</dbReference>
<feature type="domain" description="Pre-SET" evidence="10">
    <location>
        <begin position="252"/>
        <end position="322"/>
    </location>
</feature>
<sequence>MPQTGHLRQEWDTELSPPPPEDWESEAREWEYVGIVGEATDSYWMKRCVPSLLIYLHGLISVLSYEVKWKNWQRNDAMGTNTTWQRSSVDMKDEERFWDRERADERAVEAKESLDLKIGLEPDQPWHDDITHEVQNAYVEKAIESRRRGSREYYGNWEEIVHITEGDSDDDQHDGESARSASPEIQEVQRNLCRELQTKWNQAIRLAGAAALDIISSPDEQIPPGLEDFEYCENHYVRAEGVDHPDPTAFLVGCECHQGCKRIQSCDCQAGSDMVNEAGERQYAYNSEHIFKFNLSPGVEVVECNSLCNCPDTCQNRVAQRPRDVPMEVFHTGDHGWGVCATVQLPVGKVLGIYTGNLIHRRDAEGLSEEHRSYIFDLDAHEMEDDTSNMQQYSVDSFHHGNWSRFINHSCEPNMKVYPVIWDTVAELNQPYLAFVTTKQVPARTELTIDYNPKDTATYSYNKSKGKSRIPKGAKPCKCGTEKCRGWVTV</sequence>
<dbReference type="Pfam" id="PF05033">
    <property type="entry name" value="Pre-SET"/>
    <property type="match status" value="1"/>
</dbReference>
<dbReference type="InterPro" id="IPR007728">
    <property type="entry name" value="Pre-SET_dom"/>
</dbReference>
<feature type="domain" description="Post-SET" evidence="11">
    <location>
        <begin position="473"/>
        <end position="489"/>
    </location>
</feature>
<keyword evidence="6" id="KW-0479">Metal-binding</keyword>
<evidence type="ECO:0000256" key="7">
    <source>
        <dbReference type="ARBA" id="ARBA00022833"/>
    </source>
</evidence>
<evidence type="ECO:0000256" key="2">
    <source>
        <dbReference type="ARBA" id="ARBA00022454"/>
    </source>
</evidence>
<comment type="caution">
    <text evidence="12">The sequence shown here is derived from an EMBL/GenBank/DDBJ whole genome shotgun (WGS) entry which is preliminary data.</text>
</comment>
<keyword evidence="2" id="KW-0158">Chromosome</keyword>
<dbReference type="PANTHER" id="PTHR46223">
    <property type="entry name" value="HISTONE-LYSINE N-METHYLTRANSFERASE SUV39H"/>
    <property type="match status" value="1"/>
</dbReference>
<evidence type="ECO:0000256" key="6">
    <source>
        <dbReference type="ARBA" id="ARBA00022723"/>
    </source>
</evidence>
<dbReference type="InterPro" id="IPR001214">
    <property type="entry name" value="SET_dom"/>
</dbReference>
<dbReference type="PANTHER" id="PTHR46223:SF3">
    <property type="entry name" value="HISTONE-LYSINE N-METHYLTRANSFERASE SET-23"/>
    <property type="match status" value="1"/>
</dbReference>
<feature type="domain" description="SET" evidence="9">
    <location>
        <begin position="325"/>
        <end position="452"/>
    </location>
</feature>
<evidence type="ECO:0000256" key="4">
    <source>
        <dbReference type="ARBA" id="ARBA00022679"/>
    </source>
</evidence>
<feature type="region of interest" description="Disordered" evidence="8">
    <location>
        <begin position="1"/>
        <end position="23"/>
    </location>
</feature>
<dbReference type="PROSITE" id="PS50868">
    <property type="entry name" value="POST_SET"/>
    <property type="match status" value="1"/>
</dbReference>
<proteinExistence type="predicted"/>
<evidence type="ECO:0000256" key="1">
    <source>
        <dbReference type="ARBA" id="ARBA00004286"/>
    </source>
</evidence>
<dbReference type="EMBL" id="JADCUA010000010">
    <property type="protein sequence ID" value="KAH9836615.1"/>
    <property type="molecule type" value="Genomic_DNA"/>
</dbReference>